<feature type="region of interest" description="Disordered" evidence="1">
    <location>
        <begin position="134"/>
        <end position="159"/>
    </location>
</feature>
<reference evidence="3" key="1">
    <citation type="journal article" date="2020" name="Fungal Divers.">
        <title>Resolving the Mortierellaceae phylogeny through synthesis of multi-gene phylogenetics and phylogenomics.</title>
        <authorList>
            <person name="Vandepol N."/>
            <person name="Liber J."/>
            <person name="Desiro A."/>
            <person name="Na H."/>
            <person name="Kennedy M."/>
            <person name="Barry K."/>
            <person name="Grigoriev I.V."/>
            <person name="Miller A.N."/>
            <person name="O'Donnell K."/>
            <person name="Stajich J.E."/>
            <person name="Bonito G."/>
        </authorList>
    </citation>
    <scope>NUCLEOTIDE SEQUENCE</scope>
    <source>
        <strain evidence="3">NRRL 28262</strain>
    </source>
</reference>
<proteinExistence type="predicted"/>
<gene>
    <name evidence="3" type="ORF">BGZ95_004239</name>
</gene>
<accession>A0AAD4D3Q0</accession>
<dbReference type="AlphaFoldDB" id="A0AAD4D3Q0"/>
<sequence length="159" mass="18053">MIMRNLIALASLVVLLTPSATQAKDEDIRQQFVLCPVVRLVGRESQYACDVGQFNICHRIPQSYTGSRAAWMWNSYGGKGDFSITLYTGDTCNDKWARWSFNRKYGEHYTINDFQRKELWNNVRSFKIADFQTSTTTGSGQPKDNSFTVAKCSSQPEDG</sequence>
<protein>
    <submittedName>
        <fullName evidence="3">Uncharacterized protein</fullName>
    </submittedName>
</protein>
<feature type="chain" id="PRO_5042074316" evidence="2">
    <location>
        <begin position="24"/>
        <end position="159"/>
    </location>
</feature>
<evidence type="ECO:0000313" key="4">
    <source>
        <dbReference type="Proteomes" id="UP001194580"/>
    </source>
</evidence>
<dbReference type="EMBL" id="JAAAIL010002039">
    <property type="protein sequence ID" value="KAG0261389.1"/>
    <property type="molecule type" value="Genomic_DNA"/>
</dbReference>
<feature type="signal peptide" evidence="2">
    <location>
        <begin position="1"/>
        <end position="23"/>
    </location>
</feature>
<evidence type="ECO:0000256" key="2">
    <source>
        <dbReference type="SAM" id="SignalP"/>
    </source>
</evidence>
<dbReference type="Proteomes" id="UP001194580">
    <property type="component" value="Unassembled WGS sequence"/>
</dbReference>
<organism evidence="3 4">
    <name type="scientific">Linnemannia exigua</name>
    <dbReference type="NCBI Taxonomy" id="604196"/>
    <lineage>
        <taxon>Eukaryota</taxon>
        <taxon>Fungi</taxon>
        <taxon>Fungi incertae sedis</taxon>
        <taxon>Mucoromycota</taxon>
        <taxon>Mortierellomycotina</taxon>
        <taxon>Mortierellomycetes</taxon>
        <taxon>Mortierellales</taxon>
        <taxon>Mortierellaceae</taxon>
        <taxon>Linnemannia</taxon>
    </lineage>
</organism>
<feature type="non-terminal residue" evidence="3">
    <location>
        <position position="159"/>
    </location>
</feature>
<name>A0AAD4D3Q0_9FUNG</name>
<evidence type="ECO:0000313" key="3">
    <source>
        <dbReference type="EMBL" id="KAG0261389.1"/>
    </source>
</evidence>
<comment type="caution">
    <text evidence="3">The sequence shown here is derived from an EMBL/GenBank/DDBJ whole genome shotgun (WGS) entry which is preliminary data.</text>
</comment>
<keyword evidence="4" id="KW-1185">Reference proteome</keyword>
<evidence type="ECO:0000256" key="1">
    <source>
        <dbReference type="SAM" id="MobiDB-lite"/>
    </source>
</evidence>
<keyword evidence="2" id="KW-0732">Signal</keyword>